<sequence length="77" mass="8518">MLYSSDKRTKGLSHLISAAIGAVVGASALVLADKNKRQRISDKLKEMKKNTDQSVRDQSEKVEKEADKAKDIMEKKG</sequence>
<name>A0A1F5Z5S5_9BACT</name>
<proteinExistence type="predicted"/>
<accession>A0A1F5Z5S5</accession>
<evidence type="ECO:0000313" key="4">
    <source>
        <dbReference type="Proteomes" id="UP000177354"/>
    </source>
</evidence>
<evidence type="ECO:0008006" key="5">
    <source>
        <dbReference type="Google" id="ProtNLM"/>
    </source>
</evidence>
<keyword evidence="2" id="KW-1133">Transmembrane helix</keyword>
<comment type="caution">
    <text evidence="3">The sequence shown here is derived from an EMBL/GenBank/DDBJ whole genome shotgun (WGS) entry which is preliminary data.</text>
</comment>
<feature type="region of interest" description="Disordered" evidence="1">
    <location>
        <begin position="42"/>
        <end position="77"/>
    </location>
</feature>
<dbReference type="Proteomes" id="UP000177354">
    <property type="component" value="Unassembled WGS sequence"/>
</dbReference>
<reference evidence="3 4" key="1">
    <citation type="journal article" date="2016" name="Nat. Commun.">
        <title>Thousands of microbial genomes shed light on interconnected biogeochemical processes in an aquifer system.</title>
        <authorList>
            <person name="Anantharaman K."/>
            <person name="Brown C.T."/>
            <person name="Hug L.A."/>
            <person name="Sharon I."/>
            <person name="Castelle C.J."/>
            <person name="Probst A.J."/>
            <person name="Thomas B.C."/>
            <person name="Singh A."/>
            <person name="Wilkins M.J."/>
            <person name="Karaoz U."/>
            <person name="Brodie E.L."/>
            <person name="Williams K.H."/>
            <person name="Hubbard S.S."/>
            <person name="Banfield J.F."/>
        </authorList>
    </citation>
    <scope>NUCLEOTIDE SEQUENCE [LARGE SCALE GENOMIC DNA]</scope>
</reference>
<dbReference type="EMBL" id="MFJF01000009">
    <property type="protein sequence ID" value="OGG07798.1"/>
    <property type="molecule type" value="Genomic_DNA"/>
</dbReference>
<organism evidence="3 4">
    <name type="scientific">Candidatus Gottesmanbacteria bacterium RIFCSPHIGHO2_01_FULL_40_15</name>
    <dbReference type="NCBI Taxonomy" id="1798376"/>
    <lineage>
        <taxon>Bacteria</taxon>
        <taxon>Candidatus Gottesmaniibacteriota</taxon>
    </lineage>
</organism>
<evidence type="ECO:0000256" key="2">
    <source>
        <dbReference type="SAM" id="Phobius"/>
    </source>
</evidence>
<protein>
    <recommendedName>
        <fullName evidence="5">YtxH domain-containing protein</fullName>
    </recommendedName>
</protein>
<gene>
    <name evidence="3" type="ORF">A2777_02760</name>
</gene>
<evidence type="ECO:0000313" key="3">
    <source>
        <dbReference type="EMBL" id="OGG07798.1"/>
    </source>
</evidence>
<keyword evidence="2" id="KW-0472">Membrane</keyword>
<dbReference type="AlphaFoldDB" id="A0A1F5Z5S5"/>
<keyword evidence="2" id="KW-0812">Transmembrane</keyword>
<evidence type="ECO:0000256" key="1">
    <source>
        <dbReference type="SAM" id="MobiDB-lite"/>
    </source>
</evidence>
<feature type="transmembrane region" description="Helical" evidence="2">
    <location>
        <begin position="12"/>
        <end position="32"/>
    </location>
</feature>